<dbReference type="HOGENOM" id="CLU_107119_0_0_14"/>
<dbReference type="GO" id="GO:0045936">
    <property type="term" value="P:negative regulation of phosphate metabolic process"/>
    <property type="evidence" value="ECO:0007669"/>
    <property type="project" value="InterPro"/>
</dbReference>
<proteinExistence type="predicted"/>
<dbReference type="SUPFAM" id="SSF109755">
    <property type="entry name" value="PhoU-like"/>
    <property type="match status" value="1"/>
</dbReference>
<organism evidence="2 3">
    <name type="scientific">Metamycoplasma arthritidis (strain 158L3-1)</name>
    <name type="common">Mycoplasma arthritidis</name>
    <dbReference type="NCBI Taxonomy" id="243272"/>
    <lineage>
        <taxon>Bacteria</taxon>
        <taxon>Bacillati</taxon>
        <taxon>Mycoplasmatota</taxon>
        <taxon>Mycoplasmoidales</taxon>
        <taxon>Metamycoplasmataceae</taxon>
        <taxon>Metamycoplasma</taxon>
    </lineage>
</organism>
<gene>
    <name evidence="2" type="primary">phoU</name>
    <name evidence="2" type="ordered locus">MARTH_orf865</name>
</gene>
<dbReference type="AlphaFoldDB" id="B3PNI1"/>
<dbReference type="KEGG" id="mat:MARTH_orf865"/>
<dbReference type="InterPro" id="IPR038078">
    <property type="entry name" value="PhoU-like_sf"/>
</dbReference>
<accession>B3PNI1</accession>
<dbReference type="PANTHER" id="PTHR42930">
    <property type="entry name" value="PHOSPHATE-SPECIFIC TRANSPORT SYSTEM ACCESSORY PROTEIN PHOU"/>
    <property type="match status" value="1"/>
</dbReference>
<dbReference type="STRING" id="243272.MARTH_orf865"/>
<dbReference type="eggNOG" id="COG0704">
    <property type="taxonomic scope" value="Bacteria"/>
</dbReference>
<protein>
    <submittedName>
        <fullName evidence="2">Phosphate transport system regulatory protein</fullName>
    </submittedName>
</protein>
<dbReference type="NCBIfam" id="TIGR02135">
    <property type="entry name" value="phoU_full"/>
    <property type="match status" value="1"/>
</dbReference>
<name>B3PNI1_META1</name>
<dbReference type="GO" id="GO:0030643">
    <property type="term" value="P:intracellular phosphate ion homeostasis"/>
    <property type="evidence" value="ECO:0007669"/>
    <property type="project" value="InterPro"/>
</dbReference>
<evidence type="ECO:0000313" key="2">
    <source>
        <dbReference type="EMBL" id="ACF07583.1"/>
    </source>
</evidence>
<keyword evidence="3" id="KW-1185">Reference proteome</keyword>
<dbReference type="RefSeq" id="WP_012498540.1">
    <property type="nucleotide sequence ID" value="NC_011025.1"/>
</dbReference>
<dbReference type="Gene3D" id="1.20.58.220">
    <property type="entry name" value="Phosphate transport system protein phou homolog 2, domain 2"/>
    <property type="match status" value="1"/>
</dbReference>
<dbReference type="Pfam" id="PF01895">
    <property type="entry name" value="PhoU"/>
    <property type="match status" value="1"/>
</dbReference>
<dbReference type="Proteomes" id="UP000008812">
    <property type="component" value="Chromosome"/>
</dbReference>
<evidence type="ECO:0000259" key="1">
    <source>
        <dbReference type="Pfam" id="PF01895"/>
    </source>
</evidence>
<sequence>MINYLSLQTSEKNAFDLLFAYFDHMLLMHKNFYLYLKMHHDHETDETKEKQYKKIKRLEKKSNATFSQLLDEYTWTIQKENPLSKHLRRLISLISSLYDLERMCDYIDRFSKFINSYFLQLDTEHFASFMKVESFIEKILAETKQELLNKNSTSIYKKVKIAIRNCNELCHIELEIFSKQKTNFEFASIWKCFDRTLDHLENIIENFLFMKNKNFWFEKDALQN</sequence>
<dbReference type="InterPro" id="IPR026022">
    <property type="entry name" value="PhoU_dom"/>
</dbReference>
<feature type="domain" description="PhoU" evidence="1">
    <location>
        <begin position="49"/>
        <end position="112"/>
    </location>
</feature>
<dbReference type="PANTHER" id="PTHR42930:SF3">
    <property type="entry name" value="PHOSPHATE-SPECIFIC TRANSPORT SYSTEM ACCESSORY PROTEIN PHOU"/>
    <property type="match status" value="1"/>
</dbReference>
<dbReference type="InterPro" id="IPR028366">
    <property type="entry name" value="PhoU"/>
</dbReference>
<reference evidence="2 3" key="1">
    <citation type="journal article" date="2008" name="Infect. Immun.">
        <title>Genome of Mycoplasma arthritidis.</title>
        <authorList>
            <person name="Dybvig K."/>
            <person name="Zuhua C."/>
            <person name="Lao P."/>
            <person name="Jordan D.S."/>
            <person name="French C.T."/>
            <person name="Tu A.H."/>
            <person name="Loraine A.E."/>
        </authorList>
    </citation>
    <scope>NUCLEOTIDE SEQUENCE [LARGE SCALE GENOMIC DNA]</scope>
    <source>
        <strain evidence="2 3">158L3-1</strain>
    </source>
</reference>
<evidence type="ECO:0000313" key="3">
    <source>
        <dbReference type="Proteomes" id="UP000008812"/>
    </source>
</evidence>
<dbReference type="EMBL" id="CP001047">
    <property type="protein sequence ID" value="ACF07583.1"/>
    <property type="molecule type" value="Genomic_DNA"/>
</dbReference>